<name>A0A085N7D1_9BILA</name>
<dbReference type="EMBL" id="KL363254">
    <property type="protein sequence ID" value="KFD50351.1"/>
    <property type="molecule type" value="Genomic_DNA"/>
</dbReference>
<evidence type="ECO:0000313" key="2">
    <source>
        <dbReference type="EMBL" id="KFD65377.1"/>
    </source>
</evidence>
<reference evidence="2 3" key="1">
    <citation type="journal article" date="2014" name="Nat. Genet.">
        <title>Genome and transcriptome of the porcine whipworm Trichuris suis.</title>
        <authorList>
            <person name="Jex A.R."/>
            <person name="Nejsum P."/>
            <person name="Schwarz E.M."/>
            <person name="Hu L."/>
            <person name="Young N.D."/>
            <person name="Hall R.S."/>
            <person name="Korhonen P.K."/>
            <person name="Liao S."/>
            <person name="Thamsborg S."/>
            <person name="Xia J."/>
            <person name="Xu P."/>
            <person name="Wang S."/>
            <person name="Scheerlinck J.P."/>
            <person name="Hofmann A."/>
            <person name="Sternberg P.W."/>
            <person name="Wang J."/>
            <person name="Gasser R.B."/>
        </authorList>
    </citation>
    <scope>NUCLEOTIDE SEQUENCE [LARGE SCALE GENOMIC DNA]</scope>
    <source>
        <strain evidence="2">DCEP-RM93F</strain>
        <strain evidence="1">DCEP-RM93M</strain>
    </source>
</reference>
<evidence type="ECO:0000313" key="1">
    <source>
        <dbReference type="EMBL" id="KFD50351.1"/>
    </source>
</evidence>
<accession>A0A085N7D1</accession>
<proteinExistence type="predicted"/>
<dbReference type="Proteomes" id="UP000030758">
    <property type="component" value="Unassembled WGS sequence"/>
</dbReference>
<dbReference type="Proteomes" id="UP000030764">
    <property type="component" value="Unassembled WGS sequence"/>
</dbReference>
<dbReference type="AlphaFoldDB" id="A0A085N7D1"/>
<keyword evidence="3" id="KW-1185">Reference proteome</keyword>
<sequence>MLLMNVVELLNRITKLKYYECGMLEMRSTSPGIIKQINQGNESKDEFYVMVSHSVYRLHLRLYL</sequence>
<dbReference type="EMBL" id="KL367539">
    <property type="protein sequence ID" value="KFD65377.1"/>
    <property type="molecule type" value="Genomic_DNA"/>
</dbReference>
<organism evidence="2">
    <name type="scientific">Trichuris suis</name>
    <name type="common">pig whipworm</name>
    <dbReference type="NCBI Taxonomy" id="68888"/>
    <lineage>
        <taxon>Eukaryota</taxon>
        <taxon>Metazoa</taxon>
        <taxon>Ecdysozoa</taxon>
        <taxon>Nematoda</taxon>
        <taxon>Enoplea</taxon>
        <taxon>Dorylaimia</taxon>
        <taxon>Trichinellida</taxon>
        <taxon>Trichuridae</taxon>
        <taxon>Trichuris</taxon>
    </lineage>
</organism>
<evidence type="ECO:0000313" key="3">
    <source>
        <dbReference type="Proteomes" id="UP000030764"/>
    </source>
</evidence>
<gene>
    <name evidence="1" type="ORF">M513_08733</name>
    <name evidence="2" type="ORF">M514_08733</name>
</gene>
<protein>
    <submittedName>
        <fullName evidence="2">Uncharacterized protein</fullName>
    </submittedName>
</protein>